<evidence type="ECO:0000259" key="1">
    <source>
        <dbReference type="Pfam" id="PF00534"/>
    </source>
</evidence>
<dbReference type="SUPFAM" id="SSF53756">
    <property type="entry name" value="UDP-Glycosyltransferase/glycogen phosphorylase"/>
    <property type="match status" value="1"/>
</dbReference>
<dbReference type="CDD" id="cd03794">
    <property type="entry name" value="GT4_WbuB-like"/>
    <property type="match status" value="1"/>
</dbReference>
<dbReference type="GeneID" id="70093904"/>
<protein>
    <submittedName>
        <fullName evidence="3">Glycosyltransferase family 4 protein</fullName>
    </submittedName>
</protein>
<evidence type="ECO:0000259" key="2">
    <source>
        <dbReference type="Pfam" id="PF13439"/>
    </source>
</evidence>
<dbReference type="RefSeq" id="WP_125299725.1">
    <property type="nucleotide sequence ID" value="NZ_CP059558.1"/>
</dbReference>
<dbReference type="AlphaFoldDB" id="A0AAX1MG18"/>
<organism evidence="3 4">
    <name type="scientific">Acinetobacter junii</name>
    <dbReference type="NCBI Taxonomy" id="40215"/>
    <lineage>
        <taxon>Bacteria</taxon>
        <taxon>Pseudomonadati</taxon>
        <taxon>Pseudomonadota</taxon>
        <taxon>Gammaproteobacteria</taxon>
        <taxon>Moraxellales</taxon>
        <taxon>Moraxellaceae</taxon>
        <taxon>Acinetobacter</taxon>
    </lineage>
</organism>
<name>A0AAX1MG18_ACIJU</name>
<dbReference type="EMBL" id="CP059558">
    <property type="protein sequence ID" value="QUY36563.1"/>
    <property type="molecule type" value="Genomic_DNA"/>
</dbReference>
<dbReference type="InterPro" id="IPR028098">
    <property type="entry name" value="Glyco_trans_4-like_N"/>
</dbReference>
<dbReference type="Proteomes" id="UP000679388">
    <property type="component" value="Chromosome"/>
</dbReference>
<dbReference type="PANTHER" id="PTHR12526:SF638">
    <property type="entry name" value="SPORE COAT PROTEIN SA"/>
    <property type="match status" value="1"/>
</dbReference>
<evidence type="ECO:0000313" key="3">
    <source>
        <dbReference type="EMBL" id="QUY36563.1"/>
    </source>
</evidence>
<dbReference type="GO" id="GO:0016757">
    <property type="term" value="F:glycosyltransferase activity"/>
    <property type="evidence" value="ECO:0007669"/>
    <property type="project" value="InterPro"/>
</dbReference>
<evidence type="ECO:0000313" key="4">
    <source>
        <dbReference type="Proteomes" id="UP000679388"/>
    </source>
</evidence>
<gene>
    <name evidence="3" type="ORF">H2677_15280</name>
</gene>
<dbReference type="GO" id="GO:1901135">
    <property type="term" value="P:carbohydrate derivative metabolic process"/>
    <property type="evidence" value="ECO:0007669"/>
    <property type="project" value="UniProtKB-ARBA"/>
</dbReference>
<dbReference type="Pfam" id="PF13439">
    <property type="entry name" value="Glyco_transf_4"/>
    <property type="match status" value="1"/>
</dbReference>
<sequence length="406" mass="44754">MKILYFHQHFSTPKGSAGIRSYAMAQSLIRNDHQVTMVCGSFGAGQTGLTQPFNKGMRRGMVDGIDIIEFELPYSNSLSFLKRILIFLSFAFKSIKVALTEQYDIVFATTTPLTAGIPGIFAKWFRCKPFVFEVRDLWPELPKAMGVIKNPIVLWLMSVLEWISYHSADRLVGLSPGIVDGIIKRGIAAEKVASIPNGCDLDIFASEHPAWRPEGVQPTDLMAIFTGTHGLANGLNAVLDAAVELRKRQRTDIKLVLVGDGMQKKALLERAADLQLDNVIFHDPVNKTKLAGLMASADIGLQILANVPAFYYGTSPNKFFDYISAGLPVLNNYPGWLAELITKEKCGFAVPPDNPQAFTDALEQAADHREKLVEMGKNSQQVATEQFNRSILAQKFSDWVTGASDA</sequence>
<dbReference type="InterPro" id="IPR001296">
    <property type="entry name" value="Glyco_trans_1"/>
</dbReference>
<reference evidence="3" key="1">
    <citation type="submission" date="2020-07" db="EMBL/GenBank/DDBJ databases">
        <title>Acinetobacter junii strain YR7 chromosome and plasmid pNDM-YR7.</title>
        <authorList>
            <person name="Tang B."/>
        </authorList>
    </citation>
    <scope>NUCLEOTIDE SEQUENCE</scope>
    <source>
        <strain evidence="3">YR7</strain>
    </source>
</reference>
<accession>A0AAX1MG18</accession>
<dbReference type="PANTHER" id="PTHR12526">
    <property type="entry name" value="GLYCOSYLTRANSFERASE"/>
    <property type="match status" value="1"/>
</dbReference>
<feature type="domain" description="Glycosyl transferase family 1" evidence="1">
    <location>
        <begin position="217"/>
        <end position="381"/>
    </location>
</feature>
<dbReference type="Pfam" id="PF00534">
    <property type="entry name" value="Glycos_transf_1"/>
    <property type="match status" value="1"/>
</dbReference>
<proteinExistence type="predicted"/>
<feature type="domain" description="Glycosyltransferase subfamily 4-like N-terminal" evidence="2">
    <location>
        <begin position="22"/>
        <end position="202"/>
    </location>
</feature>
<dbReference type="Gene3D" id="3.40.50.2000">
    <property type="entry name" value="Glycogen Phosphorylase B"/>
    <property type="match status" value="2"/>
</dbReference>